<sequence length="192" mass="20907">FKDTDGNTPLMISLQNGFNHIVEFLFTNKADVNAINSVGDSALILSIGFTPLMIVLKNRDTSDNSVREIVQVLLENGASVNDTSKHGETPLMFAAKKENNMKIVQILLENGTSVNDTNEYGETPLMLAAKKEESMSVLQLLLDHGAKLDDMDKKGNTHSLLHVALSNGHIECAKLLVQHGANIDCNHALELA</sequence>
<dbReference type="PROSITE" id="PS50088">
    <property type="entry name" value="ANK_REPEAT"/>
    <property type="match status" value="5"/>
</dbReference>
<dbReference type="GO" id="GO:0045944">
    <property type="term" value="P:positive regulation of transcription by RNA polymerase II"/>
    <property type="evidence" value="ECO:0007669"/>
    <property type="project" value="TreeGrafter"/>
</dbReference>
<comment type="caution">
    <text evidence="4">The sequence shown here is derived from an EMBL/GenBank/DDBJ whole genome shotgun (WGS) entry which is preliminary data.</text>
</comment>
<dbReference type="Gene3D" id="1.25.40.20">
    <property type="entry name" value="Ankyrin repeat-containing domain"/>
    <property type="match status" value="3"/>
</dbReference>
<dbReference type="GO" id="GO:0000976">
    <property type="term" value="F:transcription cis-regulatory region binding"/>
    <property type="evidence" value="ECO:0007669"/>
    <property type="project" value="TreeGrafter"/>
</dbReference>
<dbReference type="EMBL" id="CAJHNH020003557">
    <property type="protein sequence ID" value="CAG5129537.1"/>
    <property type="molecule type" value="Genomic_DNA"/>
</dbReference>
<evidence type="ECO:0000313" key="5">
    <source>
        <dbReference type="Proteomes" id="UP000678393"/>
    </source>
</evidence>
<dbReference type="Pfam" id="PF00023">
    <property type="entry name" value="Ank"/>
    <property type="match status" value="2"/>
</dbReference>
<dbReference type="AlphaFoldDB" id="A0A8S3ZJ56"/>
<name>A0A8S3ZJ56_9EUPU</name>
<feature type="non-terminal residue" evidence="4">
    <location>
        <position position="1"/>
    </location>
</feature>
<feature type="non-terminal residue" evidence="4">
    <location>
        <position position="192"/>
    </location>
</feature>
<dbReference type="Pfam" id="PF12796">
    <property type="entry name" value="Ank_2"/>
    <property type="match status" value="1"/>
</dbReference>
<keyword evidence="1" id="KW-0677">Repeat</keyword>
<dbReference type="OrthoDB" id="6141000at2759"/>
<accession>A0A8S3ZJ56</accession>
<keyword evidence="5" id="KW-1185">Reference proteome</keyword>
<gene>
    <name evidence="4" type="ORF">CUNI_LOCUS15095</name>
</gene>
<evidence type="ECO:0000256" key="3">
    <source>
        <dbReference type="PROSITE-ProRule" id="PRU00023"/>
    </source>
</evidence>
<feature type="repeat" description="ANK" evidence="3">
    <location>
        <begin position="47"/>
        <end position="85"/>
    </location>
</feature>
<evidence type="ECO:0000256" key="2">
    <source>
        <dbReference type="ARBA" id="ARBA00023043"/>
    </source>
</evidence>
<feature type="repeat" description="ANK" evidence="3">
    <location>
        <begin position="86"/>
        <end position="119"/>
    </location>
</feature>
<dbReference type="GO" id="GO:0005634">
    <property type="term" value="C:nucleus"/>
    <property type="evidence" value="ECO:0007669"/>
    <property type="project" value="TreeGrafter"/>
</dbReference>
<feature type="repeat" description="ANK" evidence="3">
    <location>
        <begin position="156"/>
        <end position="188"/>
    </location>
</feature>
<dbReference type="Proteomes" id="UP000678393">
    <property type="component" value="Unassembled WGS sequence"/>
</dbReference>
<dbReference type="SMART" id="SM00248">
    <property type="entry name" value="ANK"/>
    <property type="match status" value="5"/>
</dbReference>
<reference evidence="4" key="1">
    <citation type="submission" date="2021-04" db="EMBL/GenBank/DDBJ databases">
        <authorList>
            <consortium name="Molecular Ecology Group"/>
        </authorList>
    </citation>
    <scope>NUCLEOTIDE SEQUENCE</scope>
</reference>
<evidence type="ECO:0000313" key="4">
    <source>
        <dbReference type="EMBL" id="CAG5129537.1"/>
    </source>
</evidence>
<feature type="repeat" description="ANK" evidence="3">
    <location>
        <begin position="5"/>
        <end position="37"/>
    </location>
</feature>
<evidence type="ECO:0000256" key="1">
    <source>
        <dbReference type="ARBA" id="ARBA00022737"/>
    </source>
</evidence>
<proteinExistence type="predicted"/>
<protein>
    <recommendedName>
        <fullName evidence="6">Ankyrin</fullName>
    </recommendedName>
</protein>
<dbReference type="SUPFAM" id="SSF48403">
    <property type="entry name" value="Ankyrin repeat"/>
    <property type="match status" value="1"/>
</dbReference>
<keyword evidence="2 3" id="KW-0040">ANK repeat</keyword>
<organism evidence="4 5">
    <name type="scientific">Candidula unifasciata</name>
    <dbReference type="NCBI Taxonomy" id="100452"/>
    <lineage>
        <taxon>Eukaryota</taxon>
        <taxon>Metazoa</taxon>
        <taxon>Spiralia</taxon>
        <taxon>Lophotrochozoa</taxon>
        <taxon>Mollusca</taxon>
        <taxon>Gastropoda</taxon>
        <taxon>Heterobranchia</taxon>
        <taxon>Euthyneura</taxon>
        <taxon>Panpulmonata</taxon>
        <taxon>Eupulmonata</taxon>
        <taxon>Stylommatophora</taxon>
        <taxon>Helicina</taxon>
        <taxon>Helicoidea</taxon>
        <taxon>Geomitridae</taxon>
        <taxon>Candidula</taxon>
    </lineage>
</organism>
<evidence type="ECO:0008006" key="6">
    <source>
        <dbReference type="Google" id="ProtNLM"/>
    </source>
</evidence>
<dbReference type="InterPro" id="IPR002110">
    <property type="entry name" value="Ankyrin_rpt"/>
</dbReference>
<dbReference type="PANTHER" id="PTHR24193">
    <property type="entry name" value="ANKYRIN REPEAT PROTEIN"/>
    <property type="match status" value="1"/>
</dbReference>
<dbReference type="PROSITE" id="PS50297">
    <property type="entry name" value="ANK_REP_REGION"/>
    <property type="match status" value="4"/>
</dbReference>
<dbReference type="InterPro" id="IPR050663">
    <property type="entry name" value="Ankyrin-SOCS_Box"/>
</dbReference>
<dbReference type="InterPro" id="IPR036770">
    <property type="entry name" value="Ankyrin_rpt-contain_sf"/>
</dbReference>
<dbReference type="PANTHER" id="PTHR24193:SF121">
    <property type="entry name" value="ADA2A-CONTAINING COMPLEX COMPONENT 3, ISOFORM D"/>
    <property type="match status" value="1"/>
</dbReference>
<feature type="repeat" description="ANK" evidence="3">
    <location>
        <begin position="120"/>
        <end position="153"/>
    </location>
</feature>